<reference evidence="2 3" key="1">
    <citation type="submission" date="2023-10" db="EMBL/GenBank/DDBJ databases">
        <title>Fecal carriage and genetic characteristics of carbapenem-resistant Enterobacterales among healthy adults from four provinces of China.</title>
        <authorList>
            <person name="Li Y."/>
            <person name="Zhang R."/>
        </authorList>
    </citation>
    <scope>NUCLEOTIDE SEQUENCE [LARGE SCALE GENOMIC DNA]</scope>
    <source>
        <strain evidence="2 3">HN-71</strain>
    </source>
</reference>
<evidence type="ECO:0008006" key="4">
    <source>
        <dbReference type="Google" id="ProtNLM"/>
    </source>
</evidence>
<comment type="caution">
    <text evidence="2">The sequence shown here is derived from an EMBL/GenBank/DDBJ whole genome shotgun (WGS) entry which is preliminary data.</text>
</comment>
<accession>A0ABD5H0F7</accession>
<evidence type="ECO:0000313" key="2">
    <source>
        <dbReference type="EMBL" id="MDW2634805.1"/>
    </source>
</evidence>
<gene>
    <name evidence="2" type="ORF">RYZ90_13210</name>
</gene>
<evidence type="ECO:0000313" key="3">
    <source>
        <dbReference type="Proteomes" id="UP001269984"/>
    </source>
</evidence>
<dbReference type="AlphaFoldDB" id="A0ABD5H0F7"/>
<evidence type="ECO:0000256" key="1">
    <source>
        <dbReference type="SAM" id="Coils"/>
    </source>
</evidence>
<protein>
    <recommendedName>
        <fullName evidence="4">Ead/Ea22-like family protein</fullName>
    </recommendedName>
</protein>
<proteinExistence type="predicted"/>
<dbReference type="EMBL" id="JAWPAZ010000004">
    <property type="protein sequence ID" value="MDW2634805.1"/>
    <property type="molecule type" value="Genomic_DNA"/>
</dbReference>
<name>A0ABD5H0F7_9ENTR</name>
<dbReference type="RefSeq" id="WP_318061574.1">
    <property type="nucleotide sequence ID" value="NZ_JAWPAZ010000004.1"/>
</dbReference>
<dbReference type="Proteomes" id="UP001269984">
    <property type="component" value="Unassembled WGS sequence"/>
</dbReference>
<organism evidence="2 3">
    <name type="scientific">Citrobacter portucalensis</name>
    <dbReference type="NCBI Taxonomy" id="1639133"/>
    <lineage>
        <taxon>Bacteria</taxon>
        <taxon>Pseudomonadati</taxon>
        <taxon>Pseudomonadota</taxon>
        <taxon>Gammaproteobacteria</taxon>
        <taxon>Enterobacterales</taxon>
        <taxon>Enterobacteriaceae</taxon>
        <taxon>Citrobacter</taxon>
        <taxon>Citrobacter freundii complex</taxon>
    </lineage>
</organism>
<sequence length="200" mass="22358">MKPTYEELERQLEESQREFRAADATIHNLELKLTDMAVQLANAESKCRELAAENAGQKSGVTYFAFAPEYGFDYFANKQDAIDTAQAEIDAYRDDAFDGWDEDVRRVSWGIVIQQADGVDAEGVHISDSRHTYQTCDYQLVDMVKTPATDAFLAEVRAQGVEMYAEHLTRKAIASGENKNHAYAYLAANFAAQLRKGAAL</sequence>
<feature type="coiled-coil region" evidence="1">
    <location>
        <begin position="5"/>
        <end position="95"/>
    </location>
</feature>
<keyword evidence="1" id="KW-0175">Coiled coil</keyword>